<evidence type="ECO:0000313" key="3">
    <source>
        <dbReference type="Proteomes" id="UP001221366"/>
    </source>
</evidence>
<dbReference type="EMBL" id="JARFVB010000013">
    <property type="protein sequence ID" value="MDF0717637.1"/>
    <property type="molecule type" value="Genomic_DNA"/>
</dbReference>
<protein>
    <submittedName>
        <fullName evidence="2">TfoX/Sxy family protein</fullName>
    </submittedName>
</protein>
<dbReference type="SUPFAM" id="SSF159894">
    <property type="entry name" value="YgaC/TfoX-N like"/>
    <property type="match status" value="1"/>
</dbReference>
<dbReference type="RefSeq" id="WP_275616786.1">
    <property type="nucleotide sequence ID" value="NZ_JARFVB010000013.1"/>
</dbReference>
<comment type="caution">
    <text evidence="2">The sequence shown here is derived from an EMBL/GenBank/DDBJ whole genome shotgun (WGS) entry which is preliminary data.</text>
</comment>
<organism evidence="2 3">
    <name type="scientific">Flagellimonas yonaguniensis</name>
    <dbReference type="NCBI Taxonomy" id="3031325"/>
    <lineage>
        <taxon>Bacteria</taxon>
        <taxon>Pseudomonadati</taxon>
        <taxon>Bacteroidota</taxon>
        <taxon>Flavobacteriia</taxon>
        <taxon>Flavobacteriales</taxon>
        <taxon>Flavobacteriaceae</taxon>
        <taxon>Flagellimonas</taxon>
    </lineage>
</organism>
<evidence type="ECO:0000259" key="1">
    <source>
        <dbReference type="Pfam" id="PF04993"/>
    </source>
</evidence>
<proteinExistence type="predicted"/>
<gene>
    <name evidence="2" type="ORF">PY092_15850</name>
</gene>
<reference evidence="2 3" key="1">
    <citation type="submission" date="2023-03" db="EMBL/GenBank/DDBJ databases">
        <title>Muricauda XX sp. nov. and Muricauda XXX sp. nov., two novel species isolated from Okinawa Trough.</title>
        <authorList>
            <person name="Cao W."/>
            <person name="Deng X."/>
        </authorList>
    </citation>
    <scope>NUCLEOTIDE SEQUENCE [LARGE SCALE GENOMIC DNA]</scope>
    <source>
        <strain evidence="2 3">334s03</strain>
    </source>
</reference>
<evidence type="ECO:0000313" key="2">
    <source>
        <dbReference type="EMBL" id="MDF0717637.1"/>
    </source>
</evidence>
<dbReference type="InterPro" id="IPR007076">
    <property type="entry name" value="TfoX_N"/>
</dbReference>
<feature type="domain" description="TfoX N-terminal" evidence="1">
    <location>
        <begin position="13"/>
        <end position="102"/>
    </location>
</feature>
<keyword evidence="3" id="KW-1185">Reference proteome</keyword>
<dbReference type="Gene3D" id="3.30.1460.30">
    <property type="entry name" value="YgaC/TfoX-N like chaperone"/>
    <property type="match status" value="1"/>
</dbReference>
<dbReference type="Proteomes" id="UP001221366">
    <property type="component" value="Unassembled WGS sequence"/>
</dbReference>
<dbReference type="Pfam" id="PF04993">
    <property type="entry name" value="TfoX_N"/>
    <property type="match status" value="1"/>
</dbReference>
<accession>A0ABT5Y2G3</accession>
<name>A0ABT5Y2G3_9FLAO</name>
<sequence>MTYDEKLANRVRENLMHLDNVEEKTMFRGLSFMVDGKLCIGVRGKEIMCRLDPEIFETVLERQGCRPMVHGKRTMKGFVFINEHGYLKKEDFDYWIGLALEFNPKAKASKKRRKND</sequence>